<sequence>MIDCEGLMTKDELIEKMNVGSIRLSVPNDSTVRLGIGEMTVSNFGSATFDWTLS</sequence>
<gene>
    <name evidence="1" type="ORF">MYP_4632</name>
</gene>
<comment type="caution">
    <text evidence="1">The sequence shown here is derived from an EMBL/GenBank/DDBJ whole genome shotgun (WGS) entry which is preliminary data.</text>
</comment>
<organism evidence="1 2">
    <name type="scientific">Sporocytophaga myxococcoides</name>
    <dbReference type="NCBI Taxonomy" id="153721"/>
    <lineage>
        <taxon>Bacteria</taxon>
        <taxon>Pseudomonadati</taxon>
        <taxon>Bacteroidota</taxon>
        <taxon>Cytophagia</taxon>
        <taxon>Cytophagales</taxon>
        <taxon>Cytophagaceae</taxon>
        <taxon>Sporocytophaga</taxon>
    </lineage>
</organism>
<name>A0A098LM43_9BACT</name>
<keyword evidence="2" id="KW-1185">Reference proteome</keyword>
<evidence type="ECO:0000313" key="2">
    <source>
        <dbReference type="Proteomes" id="UP000030185"/>
    </source>
</evidence>
<proteinExistence type="predicted"/>
<evidence type="ECO:0000313" key="1">
    <source>
        <dbReference type="EMBL" id="GAL87402.1"/>
    </source>
</evidence>
<reference evidence="1 2" key="1">
    <citation type="submission" date="2014-09" db="EMBL/GenBank/DDBJ databases">
        <title>Sporocytophaga myxococcoides PG-01 genome sequencing.</title>
        <authorList>
            <person name="Liu L."/>
            <person name="Gao P.J."/>
            <person name="Chen G.J."/>
            <person name="Wang L.S."/>
        </authorList>
    </citation>
    <scope>NUCLEOTIDE SEQUENCE [LARGE SCALE GENOMIC DNA]</scope>
    <source>
        <strain evidence="1 2">PG-01</strain>
    </source>
</reference>
<dbReference type="AlphaFoldDB" id="A0A098LM43"/>
<protein>
    <submittedName>
        <fullName evidence="1">Uncharacterized protein</fullName>
    </submittedName>
</protein>
<dbReference type="EMBL" id="BBLT01000012">
    <property type="protein sequence ID" value="GAL87402.1"/>
    <property type="molecule type" value="Genomic_DNA"/>
</dbReference>
<accession>A0A098LM43</accession>
<dbReference type="Proteomes" id="UP000030185">
    <property type="component" value="Unassembled WGS sequence"/>
</dbReference>